<keyword evidence="6 8" id="KW-0472">Membrane</keyword>
<dbReference type="Pfam" id="PF01699">
    <property type="entry name" value="Na_Ca_ex"/>
    <property type="match status" value="2"/>
</dbReference>
<dbReference type="eggNOG" id="KOG1397">
    <property type="taxonomic scope" value="Eukaryota"/>
</dbReference>
<dbReference type="InterPro" id="IPR004837">
    <property type="entry name" value="NaCa_Exmemb"/>
</dbReference>
<evidence type="ECO:0000313" key="11">
    <source>
        <dbReference type="Proteomes" id="UP000054988"/>
    </source>
</evidence>
<dbReference type="Proteomes" id="UP000054988">
    <property type="component" value="Unassembled WGS sequence"/>
</dbReference>
<keyword evidence="4 8" id="KW-1133">Transmembrane helix</keyword>
<dbReference type="PANTHER" id="PTHR31503:SF20">
    <property type="entry name" value="CA(2+)_H(+) EXCHANGER, PUTATIVE (EUROFUNG)-RELATED"/>
    <property type="match status" value="1"/>
</dbReference>
<feature type="transmembrane region" description="Helical" evidence="8">
    <location>
        <begin position="159"/>
        <end position="178"/>
    </location>
</feature>
<dbReference type="EMBL" id="LATX01001871">
    <property type="protein sequence ID" value="KTB36982.1"/>
    <property type="molecule type" value="Genomic_DNA"/>
</dbReference>
<dbReference type="AlphaFoldDB" id="A0A0W0FKV0"/>
<evidence type="ECO:0000259" key="9">
    <source>
        <dbReference type="Pfam" id="PF01699"/>
    </source>
</evidence>
<feature type="transmembrane region" description="Helical" evidence="8">
    <location>
        <begin position="476"/>
        <end position="496"/>
    </location>
</feature>
<organism evidence="10 11">
    <name type="scientific">Moniliophthora roreri</name>
    <name type="common">Frosty pod rot fungus</name>
    <name type="synonym">Monilia roreri</name>
    <dbReference type="NCBI Taxonomy" id="221103"/>
    <lineage>
        <taxon>Eukaryota</taxon>
        <taxon>Fungi</taxon>
        <taxon>Dikarya</taxon>
        <taxon>Basidiomycota</taxon>
        <taxon>Agaricomycotina</taxon>
        <taxon>Agaricomycetes</taxon>
        <taxon>Agaricomycetidae</taxon>
        <taxon>Agaricales</taxon>
        <taxon>Marasmiineae</taxon>
        <taxon>Marasmiaceae</taxon>
        <taxon>Moniliophthora</taxon>
    </lineage>
</organism>
<keyword evidence="3 8" id="KW-0812">Transmembrane</keyword>
<feature type="transmembrane region" description="Helical" evidence="8">
    <location>
        <begin position="84"/>
        <end position="109"/>
    </location>
</feature>
<reference evidence="10 11" key="1">
    <citation type="submission" date="2015-12" db="EMBL/GenBank/DDBJ databases">
        <title>Draft genome sequence of Moniliophthora roreri, the causal agent of frosty pod rot of cacao.</title>
        <authorList>
            <person name="Aime M.C."/>
            <person name="Diaz-Valderrama J.R."/>
            <person name="Kijpornyongpan T."/>
            <person name="Phillips-Mora W."/>
        </authorList>
    </citation>
    <scope>NUCLEOTIDE SEQUENCE [LARGE SCALE GENOMIC DNA]</scope>
    <source>
        <strain evidence="10 11">MCA 2952</strain>
    </source>
</reference>
<evidence type="ECO:0000313" key="10">
    <source>
        <dbReference type="EMBL" id="KTB36982.1"/>
    </source>
</evidence>
<dbReference type="InterPro" id="IPR004713">
    <property type="entry name" value="CaH_exchang"/>
</dbReference>
<keyword evidence="2" id="KW-0813">Transport</keyword>
<dbReference type="GO" id="GO:0012505">
    <property type="term" value="C:endomembrane system"/>
    <property type="evidence" value="ECO:0007669"/>
    <property type="project" value="UniProtKB-SubCell"/>
</dbReference>
<comment type="subcellular location">
    <subcellularLocation>
        <location evidence="1">Endomembrane system</location>
        <topology evidence="1">Multi-pass membrane protein</topology>
    </subcellularLocation>
</comment>
<feature type="transmembrane region" description="Helical" evidence="8">
    <location>
        <begin position="280"/>
        <end position="299"/>
    </location>
</feature>
<feature type="transmembrane region" description="Helical" evidence="8">
    <location>
        <begin position="121"/>
        <end position="138"/>
    </location>
</feature>
<evidence type="ECO:0000256" key="7">
    <source>
        <dbReference type="SAM" id="MobiDB-lite"/>
    </source>
</evidence>
<proteinExistence type="predicted"/>
<name>A0A0W0FKV0_MONRR</name>
<accession>A0A0W0FKV0</accession>
<feature type="region of interest" description="Disordered" evidence="7">
    <location>
        <begin position="1"/>
        <end position="59"/>
    </location>
</feature>
<dbReference type="GO" id="GO:0015369">
    <property type="term" value="F:calcium:proton antiporter activity"/>
    <property type="evidence" value="ECO:0007669"/>
    <property type="project" value="TreeGrafter"/>
</dbReference>
<feature type="transmembrane region" description="Helical" evidence="8">
    <location>
        <begin position="379"/>
        <end position="402"/>
    </location>
</feature>
<evidence type="ECO:0000256" key="2">
    <source>
        <dbReference type="ARBA" id="ARBA00022448"/>
    </source>
</evidence>
<feature type="compositionally biased region" description="Basic and acidic residues" evidence="7">
    <location>
        <begin position="7"/>
        <end position="26"/>
    </location>
</feature>
<feature type="transmembrane region" description="Helical" evidence="8">
    <location>
        <begin position="423"/>
        <end position="442"/>
    </location>
</feature>
<keyword evidence="5" id="KW-0406">Ion transport</keyword>
<sequence length="525" mass="58509">MSNQQFNEKDGPRQRTAQRRPDEEAGLRPAELHAPSSANSREPLNNYNHGEDGAPKHHLYPTRGGLIRFKDQFLRKGKRKVGTLASLSAIAFSSWLNVFIVFIPLSWVAHFNNSKNADEHFPYPLTFTFSLLAIIPLEKLFDYGGEQMAFYVGKDLGDLIVITLNNTVEATLAIILLTKCEIRLLQSTIIGVVVLHLLLIPGTAFIVGGARLMSQHSLQIVSTVIPSVIQDLHPHITELNHTLLTMGVLSLLLPAAFFAALDRGSEAISTGASGDTFLKISRGFAIILLVVYVCSRIFLHNPPGEDNALQSNHQPNAPLALKHEEEHLTNTEPEVNQWVCIGMLIVTIALMAVTAEWLVDSIEFVREEGRITEEWFGLILLPIVSFAADGMVAIGCFVRWSIFHLFGRKTKPGTLAKARAIDLSIQFTLFWMPFFVLLGWWTNKPLSLLFDLYEVAVLIGSCFLVNYVTADAKTNWAEGLTMVAFYLMIALTTWFYRGQPEIEEMVQLGNFGISVAQHADLIQLL</sequence>
<protein>
    <recommendedName>
        <fullName evidence="9">Sodium/calcium exchanger membrane region domain-containing protein</fullName>
    </recommendedName>
</protein>
<comment type="caution">
    <text evidence="10">The sequence shown here is derived from an EMBL/GenBank/DDBJ whole genome shotgun (WGS) entry which is preliminary data.</text>
</comment>
<evidence type="ECO:0000256" key="3">
    <source>
        <dbReference type="ARBA" id="ARBA00022692"/>
    </source>
</evidence>
<evidence type="ECO:0000256" key="4">
    <source>
        <dbReference type="ARBA" id="ARBA00022989"/>
    </source>
</evidence>
<dbReference type="GO" id="GO:0000329">
    <property type="term" value="C:fungal-type vacuole membrane"/>
    <property type="evidence" value="ECO:0007669"/>
    <property type="project" value="TreeGrafter"/>
</dbReference>
<feature type="transmembrane region" description="Helical" evidence="8">
    <location>
        <begin position="184"/>
        <end position="207"/>
    </location>
</feature>
<feature type="compositionally biased region" description="Polar residues" evidence="7">
    <location>
        <begin position="36"/>
        <end position="48"/>
    </location>
</feature>
<feature type="domain" description="Sodium/calcium exchanger membrane region" evidence="9">
    <location>
        <begin position="341"/>
        <end position="494"/>
    </location>
</feature>
<feature type="transmembrane region" description="Helical" evidence="8">
    <location>
        <begin position="338"/>
        <end position="359"/>
    </location>
</feature>
<evidence type="ECO:0000256" key="1">
    <source>
        <dbReference type="ARBA" id="ARBA00004127"/>
    </source>
</evidence>
<feature type="transmembrane region" description="Helical" evidence="8">
    <location>
        <begin position="448"/>
        <end position="469"/>
    </location>
</feature>
<gene>
    <name evidence="10" type="ORF">WG66_10438</name>
</gene>
<evidence type="ECO:0000256" key="8">
    <source>
        <dbReference type="SAM" id="Phobius"/>
    </source>
</evidence>
<dbReference type="GO" id="GO:0006874">
    <property type="term" value="P:intracellular calcium ion homeostasis"/>
    <property type="evidence" value="ECO:0007669"/>
    <property type="project" value="TreeGrafter"/>
</dbReference>
<dbReference type="PANTHER" id="PTHR31503">
    <property type="entry name" value="VACUOLAR CALCIUM ION TRANSPORTER"/>
    <property type="match status" value="1"/>
</dbReference>
<evidence type="ECO:0000256" key="6">
    <source>
        <dbReference type="ARBA" id="ARBA00023136"/>
    </source>
</evidence>
<feature type="domain" description="Sodium/calcium exchanger membrane region" evidence="9">
    <location>
        <begin position="124"/>
        <end position="297"/>
    </location>
</feature>
<feature type="transmembrane region" description="Helical" evidence="8">
    <location>
        <begin position="242"/>
        <end position="260"/>
    </location>
</feature>
<evidence type="ECO:0000256" key="5">
    <source>
        <dbReference type="ARBA" id="ARBA00023065"/>
    </source>
</evidence>